<organism evidence="2 3">
    <name type="scientific">Asticcacaulis currens</name>
    <dbReference type="NCBI Taxonomy" id="2984210"/>
    <lineage>
        <taxon>Bacteria</taxon>
        <taxon>Pseudomonadati</taxon>
        <taxon>Pseudomonadota</taxon>
        <taxon>Alphaproteobacteria</taxon>
        <taxon>Caulobacterales</taxon>
        <taxon>Caulobacteraceae</taxon>
        <taxon>Asticcacaulis</taxon>
    </lineage>
</organism>
<gene>
    <name evidence="2" type="ORF">PQU94_16370</name>
</gene>
<comment type="caution">
    <text evidence="2">The sequence shown here is derived from an EMBL/GenBank/DDBJ whole genome shotgun (WGS) entry which is preliminary data.</text>
</comment>
<dbReference type="Gene3D" id="3.90.226.10">
    <property type="entry name" value="2-enoyl-CoA Hydratase, Chain A, domain 1"/>
    <property type="match status" value="1"/>
</dbReference>
<dbReference type="EMBL" id="JAQQKW010000012">
    <property type="protein sequence ID" value="MDC7695854.1"/>
    <property type="molecule type" value="Genomic_DNA"/>
</dbReference>
<dbReference type="SUPFAM" id="SSF52096">
    <property type="entry name" value="ClpP/crotonase"/>
    <property type="match status" value="1"/>
</dbReference>
<feature type="domain" description="Tail specific protease" evidence="1">
    <location>
        <begin position="219"/>
        <end position="424"/>
    </location>
</feature>
<sequence>MRVALGLACLIWVPVIAEAQERPTRDAAGYLADVTGVWRSPDYGLLAEIRRDGLSLYHEAGGLCLPDARDAEAQAEGFAVWSPVEGPVAEAVFAEVPGGTPYLFEGASGVPAACHQKLTPAQRFDFAVATLRQHYAGFAARHIDPEALLAEVRQAYPVIDTDDALWGALSRIFIRLNDPHSELHGVIGGVEIELAAGEAPTLTAVGDAAAQKTWLAAYRDGILSGLLRGQGHHVGNNRLFWGVRDGVGYLNIVTMGAFDAKADPSDTQALEAILDEALTAFQGTRAVVVDVSNNRGGYDSVSRTIAARFYDQPRLAYQKRPWREGQTTTSTSVVIQPSSRVRYTGPVYVVTSDITVSAGEIFALAMRALPQVRLVGSTTRGALSDQIEKPLGEGWRFSLSGELYTNPQGEVPEGRGIVPDTPWSVFEGRGHAANLAAFIDGLKP</sequence>
<dbReference type="Pfam" id="PF03572">
    <property type="entry name" value="Peptidase_S41"/>
    <property type="match status" value="1"/>
</dbReference>
<dbReference type="RefSeq" id="WP_272742505.1">
    <property type="nucleotide sequence ID" value="NZ_JAQQKW010000012.1"/>
</dbReference>
<dbReference type="InterPro" id="IPR005151">
    <property type="entry name" value="Tail-specific_protease"/>
</dbReference>
<dbReference type="CDD" id="cd07563">
    <property type="entry name" value="Peptidase_S41_IRBP"/>
    <property type="match status" value="1"/>
</dbReference>
<dbReference type="Proteomes" id="UP001216595">
    <property type="component" value="Unassembled WGS sequence"/>
</dbReference>
<evidence type="ECO:0000313" key="2">
    <source>
        <dbReference type="EMBL" id="MDC7695854.1"/>
    </source>
</evidence>
<dbReference type="PANTHER" id="PTHR11261">
    <property type="entry name" value="INTERPHOTORECEPTOR RETINOID-BINDING PROTEIN"/>
    <property type="match status" value="1"/>
</dbReference>
<proteinExistence type="predicted"/>
<dbReference type="Gene3D" id="3.30.750.44">
    <property type="match status" value="1"/>
</dbReference>
<reference evidence="2 3" key="1">
    <citation type="submission" date="2023-01" db="EMBL/GenBank/DDBJ databases">
        <title>Novel species of the genus Asticcacaulis isolated from rivers.</title>
        <authorList>
            <person name="Lu H."/>
        </authorList>
    </citation>
    <scope>NUCLEOTIDE SEQUENCE [LARGE SCALE GENOMIC DNA]</scope>
    <source>
        <strain evidence="2 3">DXS10W</strain>
    </source>
</reference>
<evidence type="ECO:0000259" key="1">
    <source>
        <dbReference type="SMART" id="SM00245"/>
    </source>
</evidence>
<dbReference type="PANTHER" id="PTHR11261:SF3">
    <property type="entry name" value="RETINOL-BINDING PROTEIN 3"/>
    <property type="match status" value="1"/>
</dbReference>
<keyword evidence="3" id="KW-1185">Reference proteome</keyword>
<evidence type="ECO:0000313" key="3">
    <source>
        <dbReference type="Proteomes" id="UP001216595"/>
    </source>
</evidence>
<dbReference type="SMART" id="SM00245">
    <property type="entry name" value="TSPc"/>
    <property type="match status" value="1"/>
</dbReference>
<dbReference type="InterPro" id="IPR029045">
    <property type="entry name" value="ClpP/crotonase-like_dom_sf"/>
</dbReference>
<accession>A0ABT5II57</accession>
<name>A0ABT5II57_9CAUL</name>
<protein>
    <submittedName>
        <fullName evidence="2">S41 family peptidase</fullName>
    </submittedName>
</protein>